<name>A0ABP3NIT7_SACER</name>
<dbReference type="Pfam" id="PF00535">
    <property type="entry name" value="Glycos_transf_2"/>
    <property type="match status" value="1"/>
</dbReference>
<evidence type="ECO:0000313" key="6">
    <source>
        <dbReference type="EMBL" id="GAA0543305.1"/>
    </source>
</evidence>
<dbReference type="PANTHER" id="PTHR43685">
    <property type="entry name" value="GLYCOSYLTRANSFERASE"/>
    <property type="match status" value="1"/>
</dbReference>
<evidence type="ECO:0000256" key="1">
    <source>
        <dbReference type="ARBA" id="ARBA00006739"/>
    </source>
</evidence>
<evidence type="ECO:0000313" key="7">
    <source>
        <dbReference type="Proteomes" id="UP001500729"/>
    </source>
</evidence>
<dbReference type="SUPFAM" id="SSF53448">
    <property type="entry name" value="Nucleotide-diphospho-sugar transferases"/>
    <property type="match status" value="1"/>
</dbReference>
<protein>
    <submittedName>
        <fullName evidence="6">Glycosyltransferase</fullName>
    </submittedName>
</protein>
<keyword evidence="3" id="KW-0808">Transferase</keyword>
<keyword evidence="2" id="KW-0328">Glycosyltransferase</keyword>
<gene>
    <name evidence="6" type="ORF">GCM10009533_47840</name>
</gene>
<comment type="caution">
    <text evidence="6">The sequence shown here is derived from an EMBL/GenBank/DDBJ whole genome shotgun (WGS) entry which is preliminary data.</text>
</comment>
<feature type="domain" description="Glycosyltransferase 2-like" evidence="5">
    <location>
        <begin position="34"/>
        <end position="192"/>
    </location>
</feature>
<reference evidence="7" key="1">
    <citation type="journal article" date="2019" name="Int. J. Syst. Evol. Microbiol.">
        <title>The Global Catalogue of Microorganisms (GCM) 10K type strain sequencing project: providing services to taxonomists for standard genome sequencing and annotation.</title>
        <authorList>
            <consortium name="The Broad Institute Genomics Platform"/>
            <consortium name="The Broad Institute Genome Sequencing Center for Infectious Disease"/>
            <person name="Wu L."/>
            <person name="Ma J."/>
        </authorList>
    </citation>
    <scope>NUCLEOTIDE SEQUENCE [LARGE SCALE GENOMIC DNA]</scope>
    <source>
        <strain evidence="7">JCM 10303</strain>
    </source>
</reference>
<dbReference type="Proteomes" id="UP001500729">
    <property type="component" value="Unassembled WGS sequence"/>
</dbReference>
<organism evidence="6 7">
    <name type="scientific">Saccharopolyspora erythraea</name>
    <name type="common">Streptomyces erythraeus</name>
    <dbReference type="NCBI Taxonomy" id="1836"/>
    <lineage>
        <taxon>Bacteria</taxon>
        <taxon>Bacillati</taxon>
        <taxon>Actinomycetota</taxon>
        <taxon>Actinomycetes</taxon>
        <taxon>Pseudonocardiales</taxon>
        <taxon>Pseudonocardiaceae</taxon>
        <taxon>Saccharopolyspora</taxon>
    </lineage>
</organism>
<proteinExistence type="inferred from homology"/>
<dbReference type="EMBL" id="BAAAGS010000036">
    <property type="protein sequence ID" value="GAA0543305.1"/>
    <property type="molecule type" value="Genomic_DNA"/>
</dbReference>
<evidence type="ECO:0000256" key="2">
    <source>
        <dbReference type="ARBA" id="ARBA00022676"/>
    </source>
</evidence>
<comment type="similarity">
    <text evidence="1">Belongs to the glycosyltransferase 2 family.</text>
</comment>
<dbReference type="InterPro" id="IPR001173">
    <property type="entry name" value="Glyco_trans_2-like"/>
</dbReference>
<evidence type="ECO:0000256" key="3">
    <source>
        <dbReference type="ARBA" id="ARBA00022679"/>
    </source>
</evidence>
<feature type="region of interest" description="Disordered" evidence="4">
    <location>
        <begin position="1"/>
        <end position="32"/>
    </location>
</feature>
<dbReference type="InterPro" id="IPR029044">
    <property type="entry name" value="Nucleotide-diphossugar_trans"/>
</dbReference>
<accession>A0ABP3NIT7</accession>
<dbReference type="Gene3D" id="3.90.550.10">
    <property type="entry name" value="Spore Coat Polysaccharide Biosynthesis Protein SpsA, Chain A"/>
    <property type="match status" value="1"/>
</dbReference>
<evidence type="ECO:0000259" key="5">
    <source>
        <dbReference type="Pfam" id="PF00535"/>
    </source>
</evidence>
<evidence type="ECO:0000256" key="4">
    <source>
        <dbReference type="SAM" id="MobiDB-lite"/>
    </source>
</evidence>
<dbReference type="PANTHER" id="PTHR43685:SF5">
    <property type="entry name" value="GLYCOSYLTRANSFERASE EPSE-RELATED"/>
    <property type="match status" value="1"/>
</dbReference>
<keyword evidence="7" id="KW-1185">Reference proteome</keyword>
<sequence>MPASHDTPAHTGRRAASTAGDDLADRSGPAPRTTIVIATRNRAEELLRTLREQRTAFPRTPVVVVDNGSDADLRLLVEPEFPDVEVVRSPRNLGAVARNLGVLRARTPYIAFSDDDSWWEPGALAEAERVLDDHPAVALVAGRTLVGADGAPDPVTDLMRDSALPRTHPMPGPPVLGFTACAAVVRRRAFAEAGGFSRLLFFVAEEKLLSYDLAAKGWDLCYVSSVVAHHHPSPHRPPSDWRRTLELRNNALIAWMRRPVRVALGEARELAAAARHDRVARRALLAAVRRLPSALLRRRRLPARVEDMIRLLEG</sequence>
<dbReference type="InterPro" id="IPR050834">
    <property type="entry name" value="Glycosyltransf_2"/>
</dbReference>
<dbReference type="RefSeq" id="WP_009944659.1">
    <property type="nucleotide sequence ID" value="NZ_BAAAGS010000036.1"/>
</dbReference>